<dbReference type="AlphaFoldDB" id="A0A1F5MJG0"/>
<reference evidence="2 3" key="1">
    <citation type="journal article" date="2016" name="Nat. Commun.">
        <title>Thousands of microbial genomes shed light on interconnected biogeochemical processes in an aquifer system.</title>
        <authorList>
            <person name="Anantharaman K."/>
            <person name="Brown C.T."/>
            <person name="Hug L.A."/>
            <person name="Sharon I."/>
            <person name="Castelle C.J."/>
            <person name="Probst A.J."/>
            <person name="Thomas B.C."/>
            <person name="Singh A."/>
            <person name="Wilkins M.J."/>
            <person name="Karaoz U."/>
            <person name="Brodie E.L."/>
            <person name="Williams K.H."/>
            <person name="Hubbard S.S."/>
            <person name="Banfield J.F."/>
        </authorList>
    </citation>
    <scope>NUCLEOTIDE SEQUENCE [LARGE SCALE GENOMIC DNA]</scope>
</reference>
<proteinExistence type="predicted"/>
<evidence type="ECO:0000313" key="2">
    <source>
        <dbReference type="EMBL" id="OGE65504.1"/>
    </source>
</evidence>
<dbReference type="NCBIfam" id="TIGR01764">
    <property type="entry name" value="excise"/>
    <property type="match status" value="1"/>
</dbReference>
<gene>
    <name evidence="2" type="ORF">A3B49_03845</name>
</gene>
<organism evidence="2 3">
    <name type="scientific">Candidatus Daviesbacteria bacterium RIFCSPLOWO2_01_FULL_40_24</name>
    <dbReference type="NCBI Taxonomy" id="1797787"/>
    <lineage>
        <taxon>Bacteria</taxon>
        <taxon>Candidatus Daviesiibacteriota</taxon>
    </lineage>
</organism>
<evidence type="ECO:0000313" key="3">
    <source>
        <dbReference type="Proteomes" id="UP000178017"/>
    </source>
</evidence>
<dbReference type="GO" id="GO:0003677">
    <property type="term" value="F:DNA binding"/>
    <property type="evidence" value="ECO:0007669"/>
    <property type="project" value="InterPro"/>
</dbReference>
<dbReference type="SUPFAM" id="SSF46955">
    <property type="entry name" value="Putative DNA-binding domain"/>
    <property type="match status" value="1"/>
</dbReference>
<dbReference type="InterPro" id="IPR010093">
    <property type="entry name" value="SinI_DNA-bd"/>
</dbReference>
<name>A0A1F5MJG0_9BACT</name>
<protein>
    <recommendedName>
        <fullName evidence="1">Helix-turn-helix domain-containing protein</fullName>
    </recommendedName>
</protein>
<dbReference type="Proteomes" id="UP000178017">
    <property type="component" value="Unassembled WGS sequence"/>
</dbReference>
<dbReference type="Pfam" id="PF12728">
    <property type="entry name" value="HTH_17"/>
    <property type="match status" value="1"/>
</dbReference>
<evidence type="ECO:0000259" key="1">
    <source>
        <dbReference type="Pfam" id="PF12728"/>
    </source>
</evidence>
<dbReference type="InterPro" id="IPR009061">
    <property type="entry name" value="DNA-bd_dom_put_sf"/>
</dbReference>
<feature type="domain" description="Helix-turn-helix" evidence="1">
    <location>
        <begin position="4"/>
        <end position="52"/>
    </location>
</feature>
<accession>A0A1F5MJG0</accession>
<dbReference type="InterPro" id="IPR041657">
    <property type="entry name" value="HTH_17"/>
</dbReference>
<dbReference type="EMBL" id="MFDO01000017">
    <property type="protein sequence ID" value="OGE65504.1"/>
    <property type="molecule type" value="Genomic_DNA"/>
</dbReference>
<sequence>MDEFYTVNQTALILKVHPLTIRRYLKEAKLRGYKVAGNVRISQEDLRSFMQNFTSSPRTNRLPITNQTKSFTTTDSLFRMKARGLSMNRIEQ</sequence>
<comment type="caution">
    <text evidence="2">The sequence shown here is derived from an EMBL/GenBank/DDBJ whole genome shotgun (WGS) entry which is preliminary data.</text>
</comment>